<name>A0A699RH33_TANCI</name>
<organism evidence="2">
    <name type="scientific">Tanacetum cinerariifolium</name>
    <name type="common">Dalmatian daisy</name>
    <name type="synonym">Chrysanthemum cinerariifolium</name>
    <dbReference type="NCBI Taxonomy" id="118510"/>
    <lineage>
        <taxon>Eukaryota</taxon>
        <taxon>Viridiplantae</taxon>
        <taxon>Streptophyta</taxon>
        <taxon>Embryophyta</taxon>
        <taxon>Tracheophyta</taxon>
        <taxon>Spermatophyta</taxon>
        <taxon>Magnoliopsida</taxon>
        <taxon>eudicotyledons</taxon>
        <taxon>Gunneridae</taxon>
        <taxon>Pentapetalae</taxon>
        <taxon>asterids</taxon>
        <taxon>campanulids</taxon>
        <taxon>Asterales</taxon>
        <taxon>Asteraceae</taxon>
        <taxon>Asteroideae</taxon>
        <taxon>Anthemideae</taxon>
        <taxon>Anthemidinae</taxon>
        <taxon>Tanacetum</taxon>
    </lineage>
</organism>
<proteinExistence type="predicted"/>
<reference evidence="2" key="1">
    <citation type="journal article" date="2019" name="Sci. Rep.">
        <title>Draft genome of Tanacetum cinerariifolium, the natural source of mosquito coil.</title>
        <authorList>
            <person name="Yamashiro T."/>
            <person name="Shiraishi A."/>
            <person name="Satake H."/>
            <person name="Nakayama K."/>
        </authorList>
    </citation>
    <scope>NUCLEOTIDE SEQUENCE</scope>
</reference>
<dbReference type="AlphaFoldDB" id="A0A699RH33"/>
<feature type="non-terminal residue" evidence="2">
    <location>
        <position position="1"/>
    </location>
</feature>
<evidence type="ECO:0000256" key="1">
    <source>
        <dbReference type="SAM" id="MobiDB-lite"/>
    </source>
</evidence>
<sequence length="105" mass="11450">QRSTREEATDTTIADVDVSEESEPELAKKKTASRRVVKKKVTISADIIPDLEVALELGKSISLTKAEEEEAARQVYATHARIVTESKPKPAKKKTSSRSTGSVVI</sequence>
<evidence type="ECO:0000313" key="2">
    <source>
        <dbReference type="EMBL" id="GFC85093.1"/>
    </source>
</evidence>
<feature type="region of interest" description="Disordered" evidence="1">
    <location>
        <begin position="1"/>
        <end position="33"/>
    </location>
</feature>
<feature type="region of interest" description="Disordered" evidence="1">
    <location>
        <begin position="83"/>
        <end position="105"/>
    </location>
</feature>
<accession>A0A699RH33</accession>
<dbReference type="EMBL" id="BKCJ011098103">
    <property type="protein sequence ID" value="GFC85093.1"/>
    <property type="molecule type" value="Genomic_DNA"/>
</dbReference>
<comment type="caution">
    <text evidence="2">The sequence shown here is derived from an EMBL/GenBank/DDBJ whole genome shotgun (WGS) entry which is preliminary data.</text>
</comment>
<gene>
    <name evidence="2" type="ORF">Tci_857063</name>
</gene>
<protein>
    <submittedName>
        <fullName evidence="2">Uncharacterized protein</fullName>
    </submittedName>
</protein>